<dbReference type="Gene3D" id="3.40.50.720">
    <property type="entry name" value="NAD(P)-binding Rossmann-like Domain"/>
    <property type="match status" value="1"/>
</dbReference>
<name>A0A516X734_9ACTN</name>
<protein>
    <submittedName>
        <fullName evidence="2">NAD-dependent epimerase/dehydratase family protein</fullName>
    </submittedName>
</protein>
<accession>A0A516X734</accession>
<dbReference type="InterPro" id="IPR051783">
    <property type="entry name" value="NAD(P)-dependent_oxidoreduct"/>
</dbReference>
<dbReference type="GO" id="GO:0004029">
    <property type="term" value="F:aldehyde dehydrogenase (NAD+) activity"/>
    <property type="evidence" value="ECO:0007669"/>
    <property type="project" value="TreeGrafter"/>
</dbReference>
<dbReference type="InterPro" id="IPR001509">
    <property type="entry name" value="Epimerase_deHydtase"/>
</dbReference>
<dbReference type="PANTHER" id="PTHR48079">
    <property type="entry name" value="PROTEIN YEEZ"/>
    <property type="match status" value="1"/>
</dbReference>
<dbReference type="InterPro" id="IPR036291">
    <property type="entry name" value="NAD(P)-bd_dom_sf"/>
</dbReference>
<evidence type="ECO:0000313" key="2">
    <source>
        <dbReference type="EMBL" id="QDQ98823.1"/>
    </source>
</evidence>
<reference evidence="2 3" key="1">
    <citation type="submission" date="2019-07" db="EMBL/GenBank/DDBJ databases">
        <title>Tomitella cavernea sp. nov., an actinomycete isolated from soil.</title>
        <authorList>
            <person name="Cheng J."/>
        </authorList>
    </citation>
    <scope>NUCLEOTIDE SEQUENCE [LARGE SCALE GENOMIC DNA]</scope>
    <source>
        <strain evidence="2 3">HY188</strain>
    </source>
</reference>
<keyword evidence="3" id="KW-1185">Reference proteome</keyword>
<dbReference type="GO" id="GO:0005737">
    <property type="term" value="C:cytoplasm"/>
    <property type="evidence" value="ECO:0007669"/>
    <property type="project" value="TreeGrafter"/>
</dbReference>
<evidence type="ECO:0000259" key="1">
    <source>
        <dbReference type="Pfam" id="PF01370"/>
    </source>
</evidence>
<sequence>MRILVTGATGWIGSALVPQLVAARHHVVAAAVRSTAAAHKVRSLGAVPIRGDLEDTDSLRRAAEESDGVVHLAYRHDIAFTTDPAGAAETEHRVVTTLGEALAGSHRPLVVAAGLAGLPEGSVATETDRAVASGPAGKRIDAAAHALSLAEHGVRSSVVRLPPTVHGAGDTGFVPRLIDLARRTGISAYMGDGANRWPAVHRLDAARVFHVAAEHAEPGSTLHAVAEEGVPFRRLAERIAAHLDIAPASLNADAAAEHFGEFAGLAGGDFPASSVMTRKRLDWSPSEPALVDDLEGGGYFP</sequence>
<proteinExistence type="predicted"/>
<evidence type="ECO:0000313" key="3">
    <source>
        <dbReference type="Proteomes" id="UP000317344"/>
    </source>
</evidence>
<feature type="domain" description="NAD-dependent epimerase/dehydratase" evidence="1">
    <location>
        <begin position="3"/>
        <end position="218"/>
    </location>
</feature>
<dbReference type="Proteomes" id="UP000317344">
    <property type="component" value="Chromosome"/>
</dbReference>
<dbReference type="SUPFAM" id="SSF51735">
    <property type="entry name" value="NAD(P)-binding Rossmann-fold domains"/>
    <property type="match status" value="1"/>
</dbReference>
<dbReference type="EMBL" id="CP041765">
    <property type="protein sequence ID" value="QDQ98823.1"/>
    <property type="molecule type" value="Genomic_DNA"/>
</dbReference>
<reference evidence="2 3" key="2">
    <citation type="submission" date="2019-07" db="EMBL/GenBank/DDBJ databases">
        <authorList>
            <person name="Huang Y."/>
        </authorList>
    </citation>
    <scope>NUCLEOTIDE SEQUENCE [LARGE SCALE GENOMIC DNA]</scope>
    <source>
        <strain evidence="2 3">HY188</strain>
    </source>
</reference>
<dbReference type="KEGG" id="toy:FO059_17585"/>
<dbReference type="OrthoDB" id="9787292at2"/>
<dbReference type="PANTHER" id="PTHR48079:SF6">
    <property type="entry name" value="NAD(P)-BINDING DOMAIN-CONTAINING PROTEIN-RELATED"/>
    <property type="match status" value="1"/>
</dbReference>
<gene>
    <name evidence="2" type="ORF">FO059_17585</name>
</gene>
<organism evidence="2 3">
    <name type="scientific">Tomitella fengzijianii</name>
    <dbReference type="NCBI Taxonomy" id="2597660"/>
    <lineage>
        <taxon>Bacteria</taxon>
        <taxon>Bacillati</taxon>
        <taxon>Actinomycetota</taxon>
        <taxon>Actinomycetes</taxon>
        <taxon>Mycobacteriales</taxon>
        <taxon>Tomitella</taxon>
    </lineage>
</organism>
<dbReference type="Pfam" id="PF01370">
    <property type="entry name" value="Epimerase"/>
    <property type="match status" value="1"/>
</dbReference>
<dbReference type="RefSeq" id="WP_143910227.1">
    <property type="nucleotide sequence ID" value="NZ_CP041765.1"/>
</dbReference>
<dbReference type="AlphaFoldDB" id="A0A516X734"/>